<feature type="coiled-coil region" evidence="1">
    <location>
        <begin position="27"/>
        <end position="61"/>
    </location>
</feature>
<evidence type="ECO:0008006" key="4">
    <source>
        <dbReference type="Google" id="ProtNLM"/>
    </source>
</evidence>
<name>A0ABT7IJV3_9BURK</name>
<dbReference type="Proteomes" id="UP001165481">
    <property type="component" value="Unassembled WGS sequence"/>
</dbReference>
<protein>
    <recommendedName>
        <fullName evidence="4">Cell division protein FtsL</fullName>
    </recommendedName>
</protein>
<dbReference type="EMBL" id="JAKZJU020000001">
    <property type="protein sequence ID" value="MDL2058649.1"/>
    <property type="molecule type" value="Genomic_DNA"/>
</dbReference>
<reference evidence="2" key="1">
    <citation type="submission" date="2023-03" db="EMBL/GenBank/DDBJ databases">
        <title>Mesosutterella sp. nov. isolated from porcine feces.</title>
        <authorList>
            <person name="Yu S."/>
        </authorList>
    </citation>
    <scope>NUCLEOTIDE SEQUENCE</scope>
    <source>
        <strain evidence="2">AGMB02718</strain>
    </source>
</reference>
<evidence type="ECO:0000313" key="2">
    <source>
        <dbReference type="EMBL" id="MDL2058649.1"/>
    </source>
</evidence>
<proteinExistence type="predicted"/>
<dbReference type="RefSeq" id="WP_243375868.1">
    <property type="nucleotide sequence ID" value="NZ_JAKZJU020000001.1"/>
</dbReference>
<comment type="caution">
    <text evidence="2">The sequence shown here is derived from an EMBL/GenBank/DDBJ whole genome shotgun (WGS) entry which is preliminary data.</text>
</comment>
<evidence type="ECO:0000313" key="3">
    <source>
        <dbReference type="Proteomes" id="UP001165481"/>
    </source>
</evidence>
<keyword evidence="3" id="KW-1185">Reference proteome</keyword>
<keyword evidence="1" id="KW-0175">Coiled coil</keyword>
<gene>
    <name evidence="2" type="ORF">MUN46_001585</name>
</gene>
<accession>A0ABT7IJV3</accession>
<evidence type="ECO:0000256" key="1">
    <source>
        <dbReference type="SAM" id="Coils"/>
    </source>
</evidence>
<organism evidence="2 3">
    <name type="scientific">Mesosutterella faecium</name>
    <dbReference type="NCBI Taxonomy" id="2925194"/>
    <lineage>
        <taxon>Bacteria</taxon>
        <taxon>Pseudomonadati</taxon>
        <taxon>Pseudomonadota</taxon>
        <taxon>Betaproteobacteria</taxon>
        <taxon>Burkholderiales</taxon>
        <taxon>Sutterellaceae</taxon>
        <taxon>Mesosutterella</taxon>
    </lineage>
</organism>
<sequence>MREGRFRVITVVTLAGAAVLFLSGISLVTSQSRVRSLTAQIERLQNESKRLNDDATDLYMEISRAALPGYIATEAAKSGLQPATSRNTVTLEYKELPAVKESGGLNHE</sequence>